<dbReference type="EMBL" id="SGJD01000314">
    <property type="protein sequence ID" value="KAB0405677.1"/>
    <property type="molecule type" value="Genomic_DNA"/>
</dbReference>
<feature type="region of interest" description="Disordered" evidence="1">
    <location>
        <begin position="1"/>
        <end position="41"/>
    </location>
</feature>
<dbReference type="OrthoDB" id="446789at2759"/>
<evidence type="ECO:0000256" key="1">
    <source>
        <dbReference type="SAM" id="MobiDB-lite"/>
    </source>
</evidence>
<reference evidence="2 3" key="1">
    <citation type="journal article" date="2019" name="PLoS ONE">
        <title>Genomic analyses reveal an absence of contemporary introgressive admixture between fin whales and blue whales, despite known hybrids.</title>
        <authorList>
            <person name="Westbury M.V."/>
            <person name="Petersen B."/>
            <person name="Lorenzen E.D."/>
        </authorList>
    </citation>
    <scope>NUCLEOTIDE SEQUENCE [LARGE SCALE GENOMIC DNA]</scope>
    <source>
        <strain evidence="2">FinWhale-01</strain>
    </source>
</reference>
<protein>
    <submittedName>
        <fullName evidence="2">Uncharacterized protein</fullName>
    </submittedName>
</protein>
<dbReference type="Proteomes" id="UP000437017">
    <property type="component" value="Unassembled WGS sequence"/>
</dbReference>
<name>A0A6A1QDH2_BALPH</name>
<feature type="compositionally biased region" description="Polar residues" evidence="1">
    <location>
        <begin position="14"/>
        <end position="25"/>
    </location>
</feature>
<dbReference type="AlphaFoldDB" id="A0A6A1QDH2"/>
<gene>
    <name evidence="2" type="ORF">E2I00_011651</name>
</gene>
<organism evidence="2 3">
    <name type="scientific">Balaenoptera physalus</name>
    <name type="common">Fin whale</name>
    <name type="synonym">Balaena physalus</name>
    <dbReference type="NCBI Taxonomy" id="9770"/>
    <lineage>
        <taxon>Eukaryota</taxon>
        <taxon>Metazoa</taxon>
        <taxon>Chordata</taxon>
        <taxon>Craniata</taxon>
        <taxon>Vertebrata</taxon>
        <taxon>Euteleostomi</taxon>
        <taxon>Mammalia</taxon>
        <taxon>Eutheria</taxon>
        <taxon>Laurasiatheria</taxon>
        <taxon>Artiodactyla</taxon>
        <taxon>Whippomorpha</taxon>
        <taxon>Cetacea</taxon>
        <taxon>Mysticeti</taxon>
        <taxon>Balaenopteridae</taxon>
        <taxon>Balaenoptera</taxon>
    </lineage>
</organism>
<feature type="compositionally biased region" description="Basic and acidic residues" evidence="1">
    <location>
        <begin position="26"/>
        <end position="41"/>
    </location>
</feature>
<proteinExistence type="predicted"/>
<sequence length="67" mass="7186">MTGQKGQGIKRVTKPTTGTSASSAMERSKAAPPREGRALEDEMRQLSLQCSKGRDGIIPDIKMVQIG</sequence>
<keyword evidence="3" id="KW-1185">Reference proteome</keyword>
<comment type="caution">
    <text evidence="2">The sequence shown here is derived from an EMBL/GenBank/DDBJ whole genome shotgun (WGS) entry which is preliminary data.</text>
</comment>
<evidence type="ECO:0000313" key="2">
    <source>
        <dbReference type="EMBL" id="KAB0405677.1"/>
    </source>
</evidence>
<evidence type="ECO:0000313" key="3">
    <source>
        <dbReference type="Proteomes" id="UP000437017"/>
    </source>
</evidence>
<accession>A0A6A1QDH2</accession>